<comment type="caution">
    <text evidence="1">The sequence shown here is derived from an EMBL/GenBank/DDBJ whole genome shotgun (WGS) entry which is preliminary data.</text>
</comment>
<proteinExistence type="predicted"/>
<keyword evidence="2" id="KW-1185">Reference proteome</keyword>
<evidence type="ECO:0000313" key="1">
    <source>
        <dbReference type="EMBL" id="KAF2462878.1"/>
    </source>
</evidence>
<dbReference type="Proteomes" id="UP000799755">
    <property type="component" value="Unassembled WGS sequence"/>
</dbReference>
<evidence type="ECO:0000313" key="2">
    <source>
        <dbReference type="Proteomes" id="UP000799755"/>
    </source>
</evidence>
<sequence>MLTPILDKRRSELHIFPRQGKTTPGYLQYIPFTWTTCNNSAHFGMSTKAIVEMMVVSMLNFEVDKYLEDVTADNPSSFLFDSLRITIRQVFDDFHGHIGTGDYEREGKRRKLLTTEPLPTKVGAVDSPVSHRTKLSNLKGILSQFVSWVLEHPNVVVASKSIQRRLKDELVIFLLAHVAQGEDNFRLQKLDRSSRSAKGIMGVGTYFDWVRTTSADHTSCPFSFEFFRCVVSPPGVDYFSTARARYIGQDLCCHLATMCRQYNDFGSMDRDLLEQNLNSVDFPEFLDEQTGPTSEISMVDLAKQRQVASKQLLEIALYERQCLELAVAQVQQDVKPRAWRSLQVFIKVTDIYGQIYIVKDINRNSREGEKPSATVPLI</sequence>
<reference evidence="1" key="1">
    <citation type="journal article" date="2020" name="Stud. Mycol.">
        <title>101 Dothideomycetes genomes: a test case for predicting lifestyles and emergence of pathogens.</title>
        <authorList>
            <person name="Haridas S."/>
            <person name="Albert R."/>
            <person name="Binder M."/>
            <person name="Bloem J."/>
            <person name="Labutti K."/>
            <person name="Salamov A."/>
            <person name="Andreopoulos B."/>
            <person name="Baker S."/>
            <person name="Barry K."/>
            <person name="Bills G."/>
            <person name="Bluhm B."/>
            <person name="Cannon C."/>
            <person name="Castanera R."/>
            <person name="Culley D."/>
            <person name="Daum C."/>
            <person name="Ezra D."/>
            <person name="Gonzalez J."/>
            <person name="Henrissat B."/>
            <person name="Kuo A."/>
            <person name="Liang C."/>
            <person name="Lipzen A."/>
            <person name="Lutzoni F."/>
            <person name="Magnuson J."/>
            <person name="Mondo S."/>
            <person name="Nolan M."/>
            <person name="Ohm R."/>
            <person name="Pangilinan J."/>
            <person name="Park H.-J."/>
            <person name="Ramirez L."/>
            <person name="Alfaro M."/>
            <person name="Sun H."/>
            <person name="Tritt A."/>
            <person name="Yoshinaga Y."/>
            <person name="Zwiers L.-H."/>
            <person name="Turgeon B."/>
            <person name="Goodwin S."/>
            <person name="Spatafora J."/>
            <person name="Crous P."/>
            <person name="Grigoriev I."/>
        </authorList>
    </citation>
    <scope>NUCLEOTIDE SEQUENCE</scope>
    <source>
        <strain evidence="1">ATCC 200398</strain>
    </source>
</reference>
<gene>
    <name evidence="1" type="ORF">BDR25DRAFT_385446</name>
</gene>
<protein>
    <submittedName>
        <fullName evidence="1">Uncharacterized protein</fullName>
    </submittedName>
</protein>
<dbReference type="EMBL" id="MU003560">
    <property type="protein sequence ID" value="KAF2462878.1"/>
    <property type="molecule type" value="Genomic_DNA"/>
</dbReference>
<organism evidence="1 2">
    <name type="scientific">Lindgomyces ingoldianus</name>
    <dbReference type="NCBI Taxonomy" id="673940"/>
    <lineage>
        <taxon>Eukaryota</taxon>
        <taxon>Fungi</taxon>
        <taxon>Dikarya</taxon>
        <taxon>Ascomycota</taxon>
        <taxon>Pezizomycotina</taxon>
        <taxon>Dothideomycetes</taxon>
        <taxon>Pleosporomycetidae</taxon>
        <taxon>Pleosporales</taxon>
        <taxon>Lindgomycetaceae</taxon>
        <taxon>Lindgomyces</taxon>
    </lineage>
</organism>
<name>A0ACB6Q8F5_9PLEO</name>
<accession>A0ACB6Q8F5</accession>